<dbReference type="Proteomes" id="UP000199032">
    <property type="component" value="Unassembled WGS sequence"/>
</dbReference>
<feature type="transmembrane region" description="Helical" evidence="1">
    <location>
        <begin position="188"/>
        <end position="205"/>
    </location>
</feature>
<proteinExistence type="predicted"/>
<evidence type="ECO:0000256" key="1">
    <source>
        <dbReference type="SAM" id="Phobius"/>
    </source>
</evidence>
<protein>
    <submittedName>
        <fullName evidence="2">Uncharacterized protein</fullName>
    </submittedName>
</protein>
<keyword evidence="1" id="KW-0812">Transmembrane</keyword>
<keyword evidence="1" id="KW-1133">Transmembrane helix</keyword>
<evidence type="ECO:0000313" key="3">
    <source>
        <dbReference type="Proteomes" id="UP000199032"/>
    </source>
</evidence>
<evidence type="ECO:0000313" key="2">
    <source>
        <dbReference type="EMBL" id="CUS33888.1"/>
    </source>
</evidence>
<gene>
    <name evidence="2" type="ORF">COMA1_11399</name>
</gene>
<sequence length="220" mass="24119">MLTIFIAIVALSIITAIIYRPTVTLVPIKLKRVTQFQKLCSVLVVFPLMSPGLAGAHGNVTLEEDVCVQRVGGNLVHFNAYQPQHAAKAQYCTDIPAEGDTFLVLDLVDPILRNLPIGVRVIKGMSEATEEATVAYWPPRIHPDGVLRGEAKLAKGLYRVIITPEGFSPSSYLLRVQQIDYANVAKTAIGPLTVLLLLIVIGYEVSKSTRLRSWWASSRA</sequence>
<name>A0A0S4LBA9_9BACT</name>
<keyword evidence="3" id="KW-1185">Reference proteome</keyword>
<dbReference type="EMBL" id="CZQA01000001">
    <property type="protein sequence ID" value="CUS33888.1"/>
    <property type="molecule type" value="Genomic_DNA"/>
</dbReference>
<reference evidence="2 3" key="1">
    <citation type="submission" date="2015-10" db="EMBL/GenBank/DDBJ databases">
        <authorList>
            <person name="Gilbert D.G."/>
        </authorList>
    </citation>
    <scope>NUCLEOTIDE SEQUENCE [LARGE SCALE GENOMIC DNA]</scope>
    <source>
        <strain evidence="2">COMA1</strain>
    </source>
</reference>
<dbReference type="AlphaFoldDB" id="A0A0S4LBA9"/>
<dbReference type="STRING" id="1742972.COMA1_11399"/>
<organism evidence="2 3">
    <name type="scientific">Candidatus Nitrospira nitrosa</name>
    <dbReference type="NCBI Taxonomy" id="1742972"/>
    <lineage>
        <taxon>Bacteria</taxon>
        <taxon>Pseudomonadati</taxon>
        <taxon>Nitrospirota</taxon>
        <taxon>Nitrospiria</taxon>
        <taxon>Nitrospirales</taxon>
        <taxon>Nitrospiraceae</taxon>
        <taxon>Nitrospira</taxon>
    </lineage>
</organism>
<keyword evidence="1" id="KW-0472">Membrane</keyword>
<accession>A0A0S4LBA9</accession>
<dbReference type="RefSeq" id="WP_218055316.1">
    <property type="nucleotide sequence ID" value="NZ_CZQA01000001.1"/>
</dbReference>